<feature type="transmembrane region" description="Helical" evidence="1">
    <location>
        <begin position="7"/>
        <end position="31"/>
    </location>
</feature>
<dbReference type="InterPro" id="IPR021560">
    <property type="entry name" value="DUF3021"/>
</dbReference>
<reference evidence="2 3" key="1">
    <citation type="journal article" date="2012" name="BMC Genomics">
        <title>Genomic sequence analysis and characterization of Sneathia amnii sp. nov.</title>
        <authorList>
            <consortium name="Vaginal Microbiome Consortium (additional members)"/>
            <person name="Harwich M.D.Jr."/>
            <person name="Serrano M.G."/>
            <person name="Fettweis J.M."/>
            <person name="Alves J.M."/>
            <person name="Reimers M.A."/>
            <person name="Buck G.A."/>
            <person name="Jefferson K.K."/>
        </authorList>
    </citation>
    <scope>NUCLEOTIDE SEQUENCE [LARGE SCALE GENOMIC DNA]</scope>
    <source>
        <strain evidence="2 3">SN35</strain>
    </source>
</reference>
<accession>A0A0E3ZBG2</accession>
<dbReference type="HOGENOM" id="CLU_103763_2_0_0"/>
<keyword evidence="1" id="KW-0472">Membrane</keyword>
<dbReference type="OrthoDB" id="1692963at2"/>
<evidence type="ECO:0000256" key="1">
    <source>
        <dbReference type="SAM" id="Phobius"/>
    </source>
</evidence>
<dbReference type="RefSeq" id="WP_046328243.1">
    <property type="nucleotide sequence ID" value="NZ_CAUPIC010000013.1"/>
</dbReference>
<proteinExistence type="predicted"/>
<dbReference type="EMBL" id="CP011280">
    <property type="protein sequence ID" value="AKC95137.1"/>
    <property type="molecule type" value="Genomic_DNA"/>
</dbReference>
<keyword evidence="1" id="KW-0812">Transmembrane</keyword>
<feature type="transmembrane region" description="Helical" evidence="1">
    <location>
        <begin position="43"/>
        <end position="62"/>
    </location>
</feature>
<name>A0A0E3ZBG2_9FUSO</name>
<dbReference type="Pfam" id="PF11457">
    <property type="entry name" value="DUF3021"/>
    <property type="match status" value="1"/>
</dbReference>
<organism evidence="2 3">
    <name type="scientific">Sneathia vaginalis</name>
    <dbReference type="NCBI Taxonomy" id="187101"/>
    <lineage>
        <taxon>Bacteria</taxon>
        <taxon>Fusobacteriati</taxon>
        <taxon>Fusobacteriota</taxon>
        <taxon>Fusobacteriia</taxon>
        <taxon>Fusobacteriales</taxon>
        <taxon>Leptotrichiaceae</taxon>
        <taxon>Sneathia</taxon>
    </lineage>
</organism>
<protein>
    <recommendedName>
        <fullName evidence="4">DUF3021 domain-containing protein</fullName>
    </recommendedName>
</protein>
<evidence type="ECO:0000313" key="3">
    <source>
        <dbReference type="Proteomes" id="UP000033103"/>
    </source>
</evidence>
<feature type="transmembrane region" description="Helical" evidence="1">
    <location>
        <begin position="103"/>
        <end position="123"/>
    </location>
</feature>
<dbReference type="PATRIC" id="fig|1069640.6.peg.161"/>
<dbReference type="Proteomes" id="UP000033103">
    <property type="component" value="Chromosome"/>
</dbReference>
<evidence type="ECO:0008006" key="4">
    <source>
        <dbReference type="Google" id="ProtNLM"/>
    </source>
</evidence>
<dbReference type="KEGG" id="sns:VC03_00855"/>
<gene>
    <name evidence="2" type="ORF">VC03_00855</name>
</gene>
<dbReference type="AlphaFoldDB" id="A0A0E3ZBG2"/>
<keyword evidence="1" id="KW-1133">Transmembrane helix</keyword>
<sequence>MKKYRDSFLIGVGIGSLVEAIISIFLHINIVGVSSFVESVPSGYAKIIQCILYGGFGIVGLLTSKIYKLKIHLALKTILQFMCLIIYFLIVGTYLRWTSTRNLLFSLIIFVVIYLVIWTLIYIERKKEVDMINMNLKKNREGK</sequence>
<evidence type="ECO:0000313" key="2">
    <source>
        <dbReference type="EMBL" id="AKC95137.1"/>
    </source>
</evidence>
<feature type="transmembrane region" description="Helical" evidence="1">
    <location>
        <begin position="74"/>
        <end position="97"/>
    </location>
</feature>
<keyword evidence="3" id="KW-1185">Reference proteome</keyword>